<dbReference type="OrthoDB" id="10063099at2759"/>
<dbReference type="InterPro" id="IPR050910">
    <property type="entry name" value="JMJD6_ArgDemeth/LysHydrox"/>
</dbReference>
<dbReference type="CTD" id="8232895"/>
<dbReference type="GeneID" id="8232895"/>
<reference evidence="2" key="1">
    <citation type="submission" date="2007-04" db="EMBL/GenBank/DDBJ databases">
        <title>Annotation of Pediculus humanus corporis strain USDA.</title>
        <authorList>
            <person name="Kirkness E."/>
            <person name="Hannick L."/>
            <person name="Hass B."/>
            <person name="Bruggner R."/>
            <person name="Lawson D."/>
            <person name="Bidwell S."/>
            <person name="Joardar V."/>
            <person name="Caler E."/>
            <person name="Walenz B."/>
            <person name="Inman J."/>
            <person name="Schobel S."/>
            <person name="Galinsky K."/>
            <person name="Amedeo P."/>
            <person name="Strausberg R."/>
        </authorList>
    </citation>
    <scope>NUCLEOTIDE SEQUENCE</scope>
    <source>
        <strain evidence="2">USDA</strain>
    </source>
</reference>
<keyword evidence="4" id="KW-1185">Reference proteome</keyword>
<dbReference type="EMBL" id="AAZO01000622">
    <property type="status" value="NOT_ANNOTATED_CDS"/>
    <property type="molecule type" value="Genomic_DNA"/>
</dbReference>
<dbReference type="Gene3D" id="2.60.120.650">
    <property type="entry name" value="Cupin"/>
    <property type="match status" value="1"/>
</dbReference>
<dbReference type="STRING" id="121224.E0VB63"/>
<evidence type="ECO:0000259" key="1">
    <source>
        <dbReference type="Pfam" id="PF13621"/>
    </source>
</evidence>
<feature type="domain" description="Cupin-like" evidence="1">
    <location>
        <begin position="41"/>
        <end position="196"/>
    </location>
</feature>
<name>E0VB63_PEDHC</name>
<reference evidence="2" key="2">
    <citation type="submission" date="2007-04" db="EMBL/GenBank/DDBJ databases">
        <title>The genome of the human body louse.</title>
        <authorList>
            <consortium name="The Human Body Louse Genome Consortium"/>
            <person name="Kirkness E."/>
            <person name="Walenz B."/>
            <person name="Hass B."/>
            <person name="Bruggner R."/>
            <person name="Strausberg R."/>
        </authorList>
    </citation>
    <scope>NUCLEOTIDE SEQUENCE</scope>
    <source>
        <strain evidence="2">USDA</strain>
    </source>
</reference>
<evidence type="ECO:0000313" key="2">
    <source>
        <dbReference type="EMBL" id="EEB10619.1"/>
    </source>
</evidence>
<evidence type="ECO:0000313" key="4">
    <source>
        <dbReference type="Proteomes" id="UP000009046"/>
    </source>
</evidence>
<dbReference type="eggNOG" id="ENOG502QS9X">
    <property type="taxonomic scope" value="Eukaryota"/>
</dbReference>
<dbReference type="OMA" id="EPPRECH"/>
<dbReference type="GO" id="GO:0016706">
    <property type="term" value="F:2-oxoglutarate-dependent dioxygenase activity"/>
    <property type="evidence" value="ECO:0007669"/>
    <property type="project" value="TreeGrafter"/>
</dbReference>
<dbReference type="EMBL" id="DS235022">
    <property type="protein sequence ID" value="EEB10619.1"/>
    <property type="molecule type" value="Genomic_DNA"/>
</dbReference>
<dbReference type="AlphaFoldDB" id="E0VB63"/>
<dbReference type="FunCoup" id="E0VB63">
    <property type="interactions" value="8"/>
</dbReference>
<accession>E0VB63</accession>
<proteinExistence type="predicted"/>
<dbReference type="HOGENOM" id="CLU_068137_2_0_1"/>
<dbReference type="PANTHER" id="PTHR12480">
    <property type="entry name" value="ARGININE DEMETHYLASE AND LYSYL-HYDROXYLASE JMJD"/>
    <property type="match status" value="1"/>
</dbReference>
<dbReference type="InterPro" id="IPR041667">
    <property type="entry name" value="Cupin_8"/>
</dbReference>
<evidence type="ECO:0000313" key="3">
    <source>
        <dbReference type="EnsemblMetazoa" id="PHUM052760-PA"/>
    </source>
</evidence>
<organism>
    <name type="scientific">Pediculus humanus subsp. corporis</name>
    <name type="common">Body louse</name>
    <dbReference type="NCBI Taxonomy" id="121224"/>
    <lineage>
        <taxon>Eukaryota</taxon>
        <taxon>Metazoa</taxon>
        <taxon>Ecdysozoa</taxon>
        <taxon>Arthropoda</taxon>
        <taxon>Hexapoda</taxon>
        <taxon>Insecta</taxon>
        <taxon>Pterygota</taxon>
        <taxon>Neoptera</taxon>
        <taxon>Paraneoptera</taxon>
        <taxon>Psocodea</taxon>
        <taxon>Troctomorpha</taxon>
        <taxon>Phthiraptera</taxon>
        <taxon>Anoplura</taxon>
        <taxon>Pediculidae</taxon>
        <taxon>Pediculus</taxon>
    </lineage>
</organism>
<dbReference type="SUPFAM" id="SSF51197">
    <property type="entry name" value="Clavaminate synthase-like"/>
    <property type="match status" value="1"/>
</dbReference>
<dbReference type="Proteomes" id="UP000009046">
    <property type="component" value="Unassembled WGS sequence"/>
</dbReference>
<dbReference type="EnsemblMetazoa" id="PHUM052760-RA">
    <property type="protein sequence ID" value="PHUM052760-PA"/>
    <property type="gene ID" value="PHUM052760"/>
</dbReference>
<dbReference type="KEGG" id="phu:Phum_PHUM052760"/>
<dbReference type="Pfam" id="PF13621">
    <property type="entry name" value="Cupin_8"/>
    <property type="match status" value="1"/>
</dbReference>
<dbReference type="RefSeq" id="XP_002423357.1">
    <property type="nucleotide sequence ID" value="XM_002423312.1"/>
</dbReference>
<dbReference type="InParanoid" id="E0VB63"/>
<dbReference type="VEuPathDB" id="VectorBase:PHUM052760"/>
<reference evidence="3" key="3">
    <citation type="submission" date="2021-02" db="UniProtKB">
        <authorList>
            <consortium name="EnsemblMetazoa"/>
        </authorList>
    </citation>
    <scope>IDENTIFICATION</scope>
    <source>
        <strain evidence="3">USDA</strain>
    </source>
</reference>
<dbReference type="PANTHER" id="PTHR12480:SF19">
    <property type="entry name" value="CUPIN-LIKE DOMAIN-CONTAINING PROTEIN"/>
    <property type="match status" value="1"/>
</dbReference>
<gene>
    <name evidence="3" type="primary">8232895</name>
    <name evidence="2" type="ORF">Phum_PHUM052760</name>
</gene>
<protein>
    <recommendedName>
        <fullName evidence="1">Cupin-like domain-containing protein</fullName>
    </recommendedName>
</protein>
<sequence>MEPCILTMSDDLTKIFRPPVKCEICRGVKKIEKVSNLSPDVFEERYAYTGKPVVIVDGMKNWTAQNVFDFEFFKKIYTERMGEWSQHNCQFFPYKTEFKHLGQVFNMSKERAYLLKGTEPWYVGWSNCDNEINQILRRHYEKPYFLPETAETKKLDWIFMGSTGYGAPMHVDNVEHPSWQAQLKGKKKWELQPPPECYYECDSVQVVVEPGEIIVLDTNLWYHSTKIVSNDMSVTIGAEYD</sequence>